<proteinExistence type="predicted"/>
<protein>
    <submittedName>
        <fullName evidence="1">Uncharacterized protein</fullName>
    </submittedName>
</protein>
<evidence type="ECO:0000313" key="2">
    <source>
        <dbReference type="Proteomes" id="UP000324800"/>
    </source>
</evidence>
<dbReference type="AlphaFoldDB" id="A0A5J4T9B6"/>
<gene>
    <name evidence="1" type="ORF">EZS28_049911</name>
</gene>
<organism evidence="1 2">
    <name type="scientific">Streblomastix strix</name>
    <dbReference type="NCBI Taxonomy" id="222440"/>
    <lineage>
        <taxon>Eukaryota</taxon>
        <taxon>Metamonada</taxon>
        <taxon>Preaxostyla</taxon>
        <taxon>Oxymonadida</taxon>
        <taxon>Streblomastigidae</taxon>
        <taxon>Streblomastix</taxon>
    </lineage>
</organism>
<dbReference type="Proteomes" id="UP000324800">
    <property type="component" value="Unassembled WGS sequence"/>
</dbReference>
<sequence length="180" mass="20157">NNAEDAIQKLFNPISPQINPTSRLYDFGIGKQEYKDRTTKGYRLNLQGSLPYEEEGIQILYGSVMITVSDSATDPAVIQPKETGTNFYDESGTSSSSDLYAPMILFAGASRTLLQKLILRHFDQDRVNVPLLEVSEYAEVQFKDVNFENWKSATGETVPQKTPFIQIFGGIVYIDSSNIQ</sequence>
<comment type="caution">
    <text evidence="1">The sequence shown here is derived from an EMBL/GenBank/DDBJ whole genome shotgun (WGS) entry which is preliminary data.</text>
</comment>
<reference evidence="1 2" key="1">
    <citation type="submission" date="2019-03" db="EMBL/GenBank/DDBJ databases">
        <title>Single cell metagenomics reveals metabolic interactions within the superorganism composed of flagellate Streblomastix strix and complex community of Bacteroidetes bacteria on its surface.</title>
        <authorList>
            <person name="Treitli S.C."/>
            <person name="Kolisko M."/>
            <person name="Husnik F."/>
            <person name="Keeling P."/>
            <person name="Hampl V."/>
        </authorList>
    </citation>
    <scope>NUCLEOTIDE SEQUENCE [LARGE SCALE GENOMIC DNA]</scope>
    <source>
        <strain evidence="1">ST1C</strain>
    </source>
</reference>
<feature type="non-terminal residue" evidence="1">
    <location>
        <position position="180"/>
    </location>
</feature>
<name>A0A5J4T9B6_9EUKA</name>
<evidence type="ECO:0000313" key="1">
    <source>
        <dbReference type="EMBL" id="KAA6354562.1"/>
    </source>
</evidence>
<dbReference type="EMBL" id="SNRW01036110">
    <property type="protein sequence ID" value="KAA6354562.1"/>
    <property type="molecule type" value="Genomic_DNA"/>
</dbReference>
<accession>A0A5J4T9B6</accession>
<feature type="non-terminal residue" evidence="1">
    <location>
        <position position="1"/>
    </location>
</feature>